<evidence type="ECO:0000256" key="4">
    <source>
        <dbReference type="ARBA" id="ARBA00022490"/>
    </source>
</evidence>
<evidence type="ECO:0000256" key="1">
    <source>
        <dbReference type="ARBA" id="ARBA00004123"/>
    </source>
</evidence>
<feature type="region of interest" description="Disordered" evidence="9">
    <location>
        <begin position="15"/>
        <end position="42"/>
    </location>
</feature>
<dbReference type="GO" id="GO:0005737">
    <property type="term" value="C:cytoplasm"/>
    <property type="evidence" value="ECO:0007669"/>
    <property type="project" value="UniProtKB-SubCell"/>
</dbReference>
<feature type="compositionally biased region" description="Low complexity" evidence="9">
    <location>
        <begin position="22"/>
        <end position="34"/>
    </location>
</feature>
<keyword evidence="7" id="KW-0804">Transcription</keyword>
<organism evidence="10 11">
    <name type="scientific">Basidiobolus meristosporus CBS 931.73</name>
    <dbReference type="NCBI Taxonomy" id="1314790"/>
    <lineage>
        <taxon>Eukaryota</taxon>
        <taxon>Fungi</taxon>
        <taxon>Fungi incertae sedis</taxon>
        <taxon>Zoopagomycota</taxon>
        <taxon>Entomophthoromycotina</taxon>
        <taxon>Basidiobolomycetes</taxon>
        <taxon>Basidiobolales</taxon>
        <taxon>Basidiobolaceae</taxon>
        <taxon>Basidiobolus</taxon>
    </lineage>
</organism>
<evidence type="ECO:0000313" key="10">
    <source>
        <dbReference type="EMBL" id="ORX95857.1"/>
    </source>
</evidence>
<dbReference type="OrthoDB" id="2359117at2759"/>
<evidence type="ECO:0000256" key="2">
    <source>
        <dbReference type="ARBA" id="ARBA00004496"/>
    </source>
</evidence>
<accession>A0A1Y1YCZ4</accession>
<dbReference type="EMBL" id="MCFE01000166">
    <property type="protein sequence ID" value="ORX95857.1"/>
    <property type="molecule type" value="Genomic_DNA"/>
</dbReference>
<comment type="subcellular location">
    <subcellularLocation>
        <location evidence="2">Cytoplasm</location>
    </subcellularLocation>
    <subcellularLocation>
        <location evidence="1">Nucleus</location>
    </subcellularLocation>
</comment>
<dbReference type="InterPro" id="IPR013734">
    <property type="entry name" value="TF_Nrm1/Whi5"/>
</dbReference>
<protein>
    <submittedName>
        <fullName evidence="10">Uncharacterized protein</fullName>
    </submittedName>
</protein>
<dbReference type="GO" id="GO:0005634">
    <property type="term" value="C:nucleus"/>
    <property type="evidence" value="ECO:0007669"/>
    <property type="project" value="UniProtKB-SubCell"/>
</dbReference>
<gene>
    <name evidence="10" type="ORF">K493DRAFT_314799</name>
</gene>
<dbReference type="Proteomes" id="UP000193498">
    <property type="component" value="Unassembled WGS sequence"/>
</dbReference>
<evidence type="ECO:0000256" key="3">
    <source>
        <dbReference type="ARBA" id="ARBA00006922"/>
    </source>
</evidence>
<feature type="region of interest" description="Disordered" evidence="9">
    <location>
        <begin position="110"/>
        <end position="149"/>
    </location>
</feature>
<evidence type="ECO:0000313" key="11">
    <source>
        <dbReference type="Proteomes" id="UP000193498"/>
    </source>
</evidence>
<feature type="region of interest" description="Disordered" evidence="9">
    <location>
        <begin position="272"/>
        <end position="302"/>
    </location>
</feature>
<keyword evidence="6" id="KW-0805">Transcription regulation</keyword>
<feature type="compositionally biased region" description="Polar residues" evidence="9">
    <location>
        <begin position="139"/>
        <end position="149"/>
    </location>
</feature>
<reference evidence="10 11" key="1">
    <citation type="submission" date="2016-07" db="EMBL/GenBank/DDBJ databases">
        <title>Pervasive Adenine N6-methylation of Active Genes in Fungi.</title>
        <authorList>
            <consortium name="DOE Joint Genome Institute"/>
            <person name="Mondo S.J."/>
            <person name="Dannebaum R.O."/>
            <person name="Kuo R.C."/>
            <person name="Labutti K."/>
            <person name="Haridas S."/>
            <person name="Kuo A."/>
            <person name="Salamov A."/>
            <person name="Ahrendt S.R."/>
            <person name="Lipzen A."/>
            <person name="Sullivan W."/>
            <person name="Andreopoulos W.B."/>
            <person name="Clum A."/>
            <person name="Lindquist E."/>
            <person name="Daum C."/>
            <person name="Ramamoorthy G.K."/>
            <person name="Gryganskyi A."/>
            <person name="Culley D."/>
            <person name="Magnuson J.K."/>
            <person name="James T.Y."/>
            <person name="O'Malley M.A."/>
            <person name="Stajich J.E."/>
            <person name="Spatafora J.W."/>
            <person name="Visel A."/>
            <person name="Grigoriev I.V."/>
        </authorList>
    </citation>
    <scope>NUCLEOTIDE SEQUENCE [LARGE SCALE GENOMIC DNA]</scope>
    <source>
        <strain evidence="10 11">CBS 931.73</strain>
    </source>
</reference>
<dbReference type="Pfam" id="PF08528">
    <property type="entry name" value="Whi5"/>
    <property type="match status" value="1"/>
</dbReference>
<comment type="caution">
    <text evidence="10">The sequence shown here is derived from an EMBL/GenBank/DDBJ whole genome shotgun (WGS) entry which is preliminary data.</text>
</comment>
<name>A0A1Y1YCZ4_9FUNG</name>
<keyword evidence="11" id="KW-1185">Reference proteome</keyword>
<dbReference type="InParanoid" id="A0A1Y1YCZ4"/>
<evidence type="ECO:0000256" key="9">
    <source>
        <dbReference type="SAM" id="MobiDB-lite"/>
    </source>
</evidence>
<evidence type="ECO:0000256" key="6">
    <source>
        <dbReference type="ARBA" id="ARBA00023015"/>
    </source>
</evidence>
<keyword evidence="5" id="KW-0678">Repressor</keyword>
<evidence type="ECO:0000256" key="5">
    <source>
        <dbReference type="ARBA" id="ARBA00022491"/>
    </source>
</evidence>
<keyword evidence="4" id="KW-0963">Cytoplasm</keyword>
<dbReference type="AlphaFoldDB" id="A0A1Y1YCZ4"/>
<proteinExistence type="inferred from homology"/>
<evidence type="ECO:0000256" key="7">
    <source>
        <dbReference type="ARBA" id="ARBA00023163"/>
    </source>
</evidence>
<comment type="similarity">
    <text evidence="3">Belongs to the WHI5/NRM1 family.</text>
</comment>
<sequence length="336" mass="36923">MFSIQNLLDSEAHSTTTRIPLATSTSTSTAAPSPESGQAAARHKVLERANTMKYLRMLKTRLTYATFKVKYGWEDRSFEEVQQLYQRTTNPALAEPSRDLPPAPKQVTEFVVPKTPVSAGHKRKPSGEVKPSRPLTPRPTFNSSTNIQYSKGQVGSNLGCKLNRKALKGSLVKFSPKSTREEVEKENFNPFGRSIPGDAFGTNPFEFITPPRPLLPRNPAVLDAQYIPLKPDFSPSVAPGFDKVSESLANPSPLRSRSTSPAFEAAETIMMLSSPRPNTPVTPRYSPLENSPPPGPPLTSSLEIHSVQSPCQDEDIFKTPKDSLNLLVTTASYFPK</sequence>
<evidence type="ECO:0000256" key="8">
    <source>
        <dbReference type="ARBA" id="ARBA00023242"/>
    </source>
</evidence>
<keyword evidence="8" id="KW-0539">Nucleus</keyword>